<dbReference type="Pfam" id="PF07730">
    <property type="entry name" value="HisKA_3"/>
    <property type="match status" value="1"/>
</dbReference>
<keyword evidence="12 22" id="KW-0418">Kinase</keyword>
<dbReference type="GO" id="GO:0005737">
    <property type="term" value="C:cytoplasm"/>
    <property type="evidence" value="ECO:0007669"/>
    <property type="project" value="UniProtKB-SubCell"/>
</dbReference>
<dbReference type="GO" id="GO:0046983">
    <property type="term" value="F:protein dimerization activity"/>
    <property type="evidence" value="ECO:0007669"/>
    <property type="project" value="InterPro"/>
</dbReference>
<evidence type="ECO:0000256" key="1">
    <source>
        <dbReference type="ARBA" id="ARBA00000085"/>
    </source>
</evidence>
<evidence type="ECO:0000313" key="23">
    <source>
        <dbReference type="Proteomes" id="UP000238442"/>
    </source>
</evidence>
<evidence type="ECO:0000256" key="13">
    <source>
        <dbReference type="ARBA" id="ARBA00022840"/>
    </source>
</evidence>
<evidence type="ECO:0000256" key="17">
    <source>
        <dbReference type="ARBA" id="ARBA00024827"/>
    </source>
</evidence>
<evidence type="ECO:0000256" key="8">
    <source>
        <dbReference type="ARBA" id="ARBA00022553"/>
    </source>
</evidence>
<keyword evidence="6" id="KW-0004">4Fe-4S</keyword>
<dbReference type="GO" id="GO:0016020">
    <property type="term" value="C:membrane"/>
    <property type="evidence" value="ECO:0007669"/>
    <property type="project" value="InterPro"/>
</dbReference>
<evidence type="ECO:0000259" key="21">
    <source>
        <dbReference type="PROSITE" id="PS50109"/>
    </source>
</evidence>
<gene>
    <name evidence="22" type="ORF">C5O00_08920</name>
</gene>
<dbReference type="Proteomes" id="UP000238442">
    <property type="component" value="Chromosome"/>
</dbReference>
<dbReference type="PRINTS" id="PR00344">
    <property type="entry name" value="BCTRLSENSOR"/>
</dbReference>
<feature type="transmembrane region" description="Helical" evidence="20">
    <location>
        <begin position="6"/>
        <end position="31"/>
    </location>
</feature>
<feature type="coiled-coil region" evidence="19">
    <location>
        <begin position="28"/>
        <end position="59"/>
    </location>
</feature>
<dbReference type="SMART" id="SM00387">
    <property type="entry name" value="HATPase_c"/>
    <property type="match status" value="1"/>
</dbReference>
<evidence type="ECO:0000256" key="10">
    <source>
        <dbReference type="ARBA" id="ARBA00022723"/>
    </source>
</evidence>
<dbReference type="InterPro" id="IPR011712">
    <property type="entry name" value="Sig_transdc_His_kin_sub3_dim/P"/>
</dbReference>
<comment type="catalytic activity">
    <reaction evidence="1">
        <text>ATP + protein L-histidine = ADP + protein N-phospho-L-histidine.</text>
        <dbReference type="EC" id="2.7.13.3"/>
    </reaction>
</comment>
<organism evidence="22 23">
    <name type="scientific">Pukyongia salina</name>
    <dbReference type="NCBI Taxonomy" id="2094025"/>
    <lineage>
        <taxon>Bacteria</taxon>
        <taxon>Pseudomonadati</taxon>
        <taxon>Bacteroidota</taxon>
        <taxon>Flavobacteriia</taxon>
        <taxon>Flavobacteriales</taxon>
        <taxon>Flavobacteriaceae</taxon>
        <taxon>Pukyongia</taxon>
    </lineage>
</organism>
<dbReference type="GO" id="GO:0005524">
    <property type="term" value="F:ATP binding"/>
    <property type="evidence" value="ECO:0007669"/>
    <property type="project" value="UniProtKB-KW"/>
</dbReference>
<evidence type="ECO:0000256" key="16">
    <source>
        <dbReference type="ARBA" id="ARBA00023014"/>
    </source>
</evidence>
<dbReference type="GO" id="GO:0046872">
    <property type="term" value="F:metal ion binding"/>
    <property type="evidence" value="ECO:0007669"/>
    <property type="project" value="UniProtKB-KW"/>
</dbReference>
<evidence type="ECO:0000256" key="20">
    <source>
        <dbReference type="SAM" id="Phobius"/>
    </source>
</evidence>
<evidence type="ECO:0000256" key="15">
    <source>
        <dbReference type="ARBA" id="ARBA00023012"/>
    </source>
</evidence>
<comment type="subcellular location">
    <subcellularLocation>
        <location evidence="3">Cytoplasm</location>
    </subcellularLocation>
</comment>
<evidence type="ECO:0000313" key="22">
    <source>
        <dbReference type="EMBL" id="AVI51289.1"/>
    </source>
</evidence>
<dbReference type="GO" id="GO:0051539">
    <property type="term" value="F:4 iron, 4 sulfur cluster binding"/>
    <property type="evidence" value="ECO:0007669"/>
    <property type="project" value="UniProtKB-KW"/>
</dbReference>
<dbReference type="EC" id="2.7.13.3" evidence="4"/>
<accession>A0A2S0HXA1</accession>
<keyword evidence="20" id="KW-1133">Transmembrane helix</keyword>
<keyword evidence="20" id="KW-0812">Transmembrane</keyword>
<dbReference type="PANTHER" id="PTHR24421:SF10">
    <property type="entry name" value="NITRATE_NITRITE SENSOR PROTEIN NARQ"/>
    <property type="match status" value="1"/>
</dbReference>
<comment type="cofactor">
    <cofactor evidence="2">
        <name>[4Fe-4S] cluster</name>
        <dbReference type="ChEBI" id="CHEBI:49883"/>
    </cofactor>
</comment>
<dbReference type="InterPro" id="IPR003594">
    <property type="entry name" value="HATPase_dom"/>
</dbReference>
<keyword evidence="10" id="KW-0479">Metal-binding</keyword>
<dbReference type="AlphaFoldDB" id="A0A2S0HXA1"/>
<name>A0A2S0HXA1_9FLAO</name>
<reference evidence="22 23" key="1">
    <citation type="submission" date="2018-02" db="EMBL/GenBank/DDBJ databases">
        <title>Genomic analysis of the strain RR4-38 isolated from a seawater recirculating aquaculture system.</title>
        <authorList>
            <person name="Kim Y.-S."/>
            <person name="Jang Y.H."/>
            <person name="Kim K.-H."/>
        </authorList>
    </citation>
    <scope>NUCLEOTIDE SEQUENCE [LARGE SCALE GENOMIC DNA]</scope>
    <source>
        <strain evidence="22 23">RR4-38</strain>
    </source>
</reference>
<dbReference type="InterPro" id="IPR036890">
    <property type="entry name" value="HATPase_C_sf"/>
</dbReference>
<evidence type="ECO:0000256" key="14">
    <source>
        <dbReference type="ARBA" id="ARBA00023004"/>
    </source>
</evidence>
<keyword evidence="16" id="KW-0411">Iron-sulfur</keyword>
<feature type="domain" description="Histidine kinase" evidence="21">
    <location>
        <begin position="67"/>
        <end position="255"/>
    </location>
</feature>
<keyword evidence="9" id="KW-0808">Transferase</keyword>
<keyword evidence="15" id="KW-0902">Two-component regulatory system</keyword>
<keyword evidence="19" id="KW-0175">Coiled coil</keyword>
<evidence type="ECO:0000256" key="19">
    <source>
        <dbReference type="SAM" id="Coils"/>
    </source>
</evidence>
<keyword evidence="11" id="KW-0547">Nucleotide-binding</keyword>
<comment type="function">
    <text evidence="17">Member of the two-component regulatory system NreB/NreC involved in the control of dissimilatory nitrate/nitrite reduction in response to oxygen. NreB functions as a direct oxygen sensor histidine kinase which is autophosphorylated, in the absence of oxygen, probably at the conserved histidine residue, and transfers its phosphate group probably to a conserved aspartate residue of NreC. NreB/NreC activates the expression of the nitrate (narGHJI) and nitrite (nir) reductase operons, as well as the putative nitrate transporter gene narT.</text>
</comment>
<evidence type="ECO:0000256" key="7">
    <source>
        <dbReference type="ARBA" id="ARBA00022490"/>
    </source>
</evidence>
<dbReference type="InterPro" id="IPR004358">
    <property type="entry name" value="Sig_transdc_His_kin-like_C"/>
</dbReference>
<keyword evidence="20" id="KW-0472">Membrane</keyword>
<dbReference type="KEGG" id="aue:C5O00_08920"/>
<sequence>MDEKGVQSFLIIFSVIAFLLALTVILLFAIFQKRKNKLLREQQDAENRYREEIIETQIEIKEETLRNISWELHDNIGQLLTLSKIQLQNADDKPERIQEASETIGQCLEELRSLSKLINPDTFSNLSLVEALQLEMERFNRMKYLKASLSFSEADFSLDNKVELIIFRMLQEFFTNTIKHSKADVLKVNVEFKDGVLKIEASDNGIGFDSEMKNADAGIGLMNIKNRATLIGADVEILSKEGEGTHFKLTYKKNEL</sequence>
<keyword evidence="7" id="KW-0963">Cytoplasm</keyword>
<dbReference type="PANTHER" id="PTHR24421">
    <property type="entry name" value="NITRATE/NITRITE SENSOR PROTEIN NARX-RELATED"/>
    <property type="match status" value="1"/>
</dbReference>
<dbReference type="OrthoDB" id="9760839at2"/>
<dbReference type="RefSeq" id="WP_105216530.1">
    <property type="nucleotide sequence ID" value="NZ_CP027062.1"/>
</dbReference>
<dbReference type="Gene3D" id="3.30.565.10">
    <property type="entry name" value="Histidine kinase-like ATPase, C-terminal domain"/>
    <property type="match status" value="1"/>
</dbReference>
<evidence type="ECO:0000256" key="18">
    <source>
        <dbReference type="ARBA" id="ARBA00030800"/>
    </source>
</evidence>
<dbReference type="InterPro" id="IPR005467">
    <property type="entry name" value="His_kinase_dom"/>
</dbReference>
<evidence type="ECO:0000256" key="12">
    <source>
        <dbReference type="ARBA" id="ARBA00022777"/>
    </source>
</evidence>
<dbReference type="Gene3D" id="1.20.5.1930">
    <property type="match status" value="1"/>
</dbReference>
<evidence type="ECO:0000256" key="5">
    <source>
        <dbReference type="ARBA" id="ARBA00017322"/>
    </source>
</evidence>
<proteinExistence type="predicted"/>
<dbReference type="GO" id="GO:0000155">
    <property type="term" value="F:phosphorelay sensor kinase activity"/>
    <property type="evidence" value="ECO:0007669"/>
    <property type="project" value="InterPro"/>
</dbReference>
<keyword evidence="8" id="KW-0597">Phosphoprotein</keyword>
<evidence type="ECO:0000256" key="11">
    <source>
        <dbReference type="ARBA" id="ARBA00022741"/>
    </source>
</evidence>
<evidence type="ECO:0000256" key="9">
    <source>
        <dbReference type="ARBA" id="ARBA00022679"/>
    </source>
</evidence>
<evidence type="ECO:0000256" key="4">
    <source>
        <dbReference type="ARBA" id="ARBA00012438"/>
    </source>
</evidence>
<dbReference type="Pfam" id="PF02518">
    <property type="entry name" value="HATPase_c"/>
    <property type="match status" value="1"/>
</dbReference>
<keyword evidence="13" id="KW-0067">ATP-binding</keyword>
<dbReference type="InterPro" id="IPR050482">
    <property type="entry name" value="Sensor_HK_TwoCompSys"/>
</dbReference>
<evidence type="ECO:0000256" key="3">
    <source>
        <dbReference type="ARBA" id="ARBA00004496"/>
    </source>
</evidence>
<evidence type="ECO:0000256" key="2">
    <source>
        <dbReference type="ARBA" id="ARBA00001966"/>
    </source>
</evidence>
<dbReference type="PROSITE" id="PS50109">
    <property type="entry name" value="HIS_KIN"/>
    <property type="match status" value="1"/>
</dbReference>
<dbReference type="CDD" id="cd16917">
    <property type="entry name" value="HATPase_UhpB-NarQ-NarX-like"/>
    <property type="match status" value="1"/>
</dbReference>
<dbReference type="SUPFAM" id="SSF55874">
    <property type="entry name" value="ATPase domain of HSP90 chaperone/DNA topoisomerase II/histidine kinase"/>
    <property type="match status" value="1"/>
</dbReference>
<evidence type="ECO:0000256" key="6">
    <source>
        <dbReference type="ARBA" id="ARBA00022485"/>
    </source>
</evidence>
<protein>
    <recommendedName>
        <fullName evidence="5">Oxygen sensor histidine kinase NreB</fullName>
        <ecNumber evidence="4">2.7.13.3</ecNumber>
    </recommendedName>
    <alternativeName>
        <fullName evidence="18">Nitrogen regulation protein B</fullName>
    </alternativeName>
</protein>
<keyword evidence="23" id="KW-1185">Reference proteome</keyword>
<keyword evidence="14" id="KW-0408">Iron</keyword>
<dbReference type="EMBL" id="CP027062">
    <property type="protein sequence ID" value="AVI51289.1"/>
    <property type="molecule type" value="Genomic_DNA"/>
</dbReference>